<keyword evidence="2" id="KW-1185">Reference proteome</keyword>
<evidence type="ECO:0000313" key="2">
    <source>
        <dbReference type="Proteomes" id="UP000887013"/>
    </source>
</evidence>
<comment type="caution">
    <text evidence="1">The sequence shown here is derived from an EMBL/GenBank/DDBJ whole genome shotgun (WGS) entry which is preliminary data.</text>
</comment>
<sequence length="81" mass="8764">MIVFVFLKATAMGGKGKLDISIQGKLAISVGKQGNSRTGAPEAPWASNGCVATEERQQDYGRLSLIRLAKSTTQEMTQKRH</sequence>
<organism evidence="1 2">
    <name type="scientific">Nephila pilipes</name>
    <name type="common">Giant wood spider</name>
    <name type="synonym">Nephila maculata</name>
    <dbReference type="NCBI Taxonomy" id="299642"/>
    <lineage>
        <taxon>Eukaryota</taxon>
        <taxon>Metazoa</taxon>
        <taxon>Ecdysozoa</taxon>
        <taxon>Arthropoda</taxon>
        <taxon>Chelicerata</taxon>
        <taxon>Arachnida</taxon>
        <taxon>Araneae</taxon>
        <taxon>Araneomorphae</taxon>
        <taxon>Entelegynae</taxon>
        <taxon>Araneoidea</taxon>
        <taxon>Nephilidae</taxon>
        <taxon>Nephila</taxon>
    </lineage>
</organism>
<dbReference type="AlphaFoldDB" id="A0A8X6TN91"/>
<gene>
    <name evidence="1" type="ORF">NPIL_667291</name>
</gene>
<dbReference type="Proteomes" id="UP000887013">
    <property type="component" value="Unassembled WGS sequence"/>
</dbReference>
<dbReference type="OrthoDB" id="10507442at2759"/>
<accession>A0A8X6TN91</accession>
<proteinExistence type="predicted"/>
<evidence type="ECO:0000313" key="1">
    <source>
        <dbReference type="EMBL" id="GFT29067.1"/>
    </source>
</evidence>
<name>A0A8X6TN91_NEPPI</name>
<protein>
    <submittedName>
        <fullName evidence="1">Uncharacterized protein</fullName>
    </submittedName>
</protein>
<dbReference type="EMBL" id="BMAW01012514">
    <property type="protein sequence ID" value="GFT29067.1"/>
    <property type="molecule type" value="Genomic_DNA"/>
</dbReference>
<reference evidence="1" key="1">
    <citation type="submission" date="2020-08" db="EMBL/GenBank/DDBJ databases">
        <title>Multicomponent nature underlies the extraordinary mechanical properties of spider dragline silk.</title>
        <authorList>
            <person name="Kono N."/>
            <person name="Nakamura H."/>
            <person name="Mori M."/>
            <person name="Yoshida Y."/>
            <person name="Ohtoshi R."/>
            <person name="Malay A.D."/>
            <person name="Moran D.A.P."/>
            <person name="Tomita M."/>
            <person name="Numata K."/>
            <person name="Arakawa K."/>
        </authorList>
    </citation>
    <scope>NUCLEOTIDE SEQUENCE</scope>
</reference>